<organism evidence="3 4">
    <name type="scientific">Paenibacillus brasilensis</name>
    <dbReference type="NCBI Taxonomy" id="128574"/>
    <lineage>
        <taxon>Bacteria</taxon>
        <taxon>Bacillati</taxon>
        <taxon>Bacillota</taxon>
        <taxon>Bacilli</taxon>
        <taxon>Bacillales</taxon>
        <taxon>Paenibacillaceae</taxon>
        <taxon>Paenibacillus</taxon>
    </lineage>
</organism>
<protein>
    <submittedName>
        <fullName evidence="3">Transposase</fullName>
    </submittedName>
</protein>
<name>A0ABU0KZE3_9BACL</name>
<comment type="caution">
    <text evidence="3">The sequence shown here is derived from an EMBL/GenBank/DDBJ whole genome shotgun (WGS) entry which is preliminary data.</text>
</comment>
<sequence length="357" mass="41922">MNRKIKPKVAIKMKSEEIEQLNKAMKDTADKRLYERYLAVRLRLEGHTFSEIDDLLGRMRQTVSIYWQSYQEQGLTGLEIGHSPEQPPKLTEEQRIQLAAMLEQQQPADVGFEARYTWTLPLVAEWIKRKFDVTMSVRGISAMLRRMNFSFTKATYYTLAKADEETQAVFRKHTFAQLKKQVEAEKIDHLLFEDESMIRSYQALQYTWFPRGKQRKVPTYGKHEGAKLFAAINYETGQVHHREEEKADVDAFIRFLQDLLSAYPNGTMAIILDNSRIHHATGLQPFLKEHPHLHLVFLPPYSPNLNPVEGLWLWLKSDVVNNVFFEKFYKIKLHVGQFMKRINKQPLETIDRLLVRL</sequence>
<evidence type="ECO:0000259" key="1">
    <source>
        <dbReference type="Pfam" id="PF13358"/>
    </source>
</evidence>
<proteinExistence type="predicted"/>
<dbReference type="PANTHER" id="PTHR46564">
    <property type="entry name" value="TRANSPOSASE"/>
    <property type="match status" value="1"/>
</dbReference>
<gene>
    <name evidence="3" type="ORF">QOZ95_002979</name>
</gene>
<dbReference type="InterPro" id="IPR009057">
    <property type="entry name" value="Homeodomain-like_sf"/>
</dbReference>
<evidence type="ECO:0000313" key="4">
    <source>
        <dbReference type="Proteomes" id="UP001242811"/>
    </source>
</evidence>
<feature type="domain" description="Tc1-like transposase DDE" evidence="1">
    <location>
        <begin position="190"/>
        <end position="328"/>
    </location>
</feature>
<accession>A0ABU0KZE3</accession>
<dbReference type="InterPro" id="IPR025959">
    <property type="entry name" value="Winged_HTH_dom"/>
</dbReference>
<dbReference type="PANTHER" id="PTHR46564:SF1">
    <property type="entry name" value="TRANSPOSASE"/>
    <property type="match status" value="1"/>
</dbReference>
<dbReference type="NCBIfam" id="NF033545">
    <property type="entry name" value="transpos_IS630"/>
    <property type="match status" value="1"/>
</dbReference>
<dbReference type="Proteomes" id="UP001242811">
    <property type="component" value="Unassembled WGS sequence"/>
</dbReference>
<dbReference type="SUPFAM" id="SSF46689">
    <property type="entry name" value="Homeodomain-like"/>
    <property type="match status" value="1"/>
</dbReference>
<dbReference type="Gene3D" id="3.30.420.10">
    <property type="entry name" value="Ribonuclease H-like superfamily/Ribonuclease H"/>
    <property type="match status" value="1"/>
</dbReference>
<dbReference type="InterPro" id="IPR036397">
    <property type="entry name" value="RNaseH_sf"/>
</dbReference>
<dbReference type="InterPro" id="IPR047655">
    <property type="entry name" value="Transpos_IS630-like"/>
</dbReference>
<reference evidence="3 4" key="1">
    <citation type="submission" date="2023-07" db="EMBL/GenBank/DDBJ databases">
        <title>Genomic Encyclopedia of Type Strains, Phase IV (KMG-IV): sequencing the most valuable type-strain genomes for metagenomic binning, comparative biology and taxonomic classification.</title>
        <authorList>
            <person name="Goeker M."/>
        </authorList>
    </citation>
    <scope>NUCLEOTIDE SEQUENCE [LARGE SCALE GENOMIC DNA]</scope>
    <source>
        <strain evidence="3 4">DSM 14914</strain>
    </source>
</reference>
<keyword evidence="4" id="KW-1185">Reference proteome</keyword>
<evidence type="ECO:0000313" key="3">
    <source>
        <dbReference type="EMBL" id="MDQ0494812.1"/>
    </source>
</evidence>
<dbReference type="Pfam" id="PF13592">
    <property type="entry name" value="HTH_33"/>
    <property type="match status" value="1"/>
</dbReference>
<dbReference type="EMBL" id="JAUSWA010000016">
    <property type="protein sequence ID" value="MDQ0494812.1"/>
    <property type="molecule type" value="Genomic_DNA"/>
</dbReference>
<dbReference type="InterPro" id="IPR038717">
    <property type="entry name" value="Tc1-like_DDE_dom"/>
</dbReference>
<evidence type="ECO:0000259" key="2">
    <source>
        <dbReference type="Pfam" id="PF13592"/>
    </source>
</evidence>
<feature type="domain" description="Winged helix-turn helix" evidence="2">
    <location>
        <begin position="116"/>
        <end position="173"/>
    </location>
</feature>
<dbReference type="Pfam" id="PF13358">
    <property type="entry name" value="DDE_3"/>
    <property type="match status" value="1"/>
</dbReference>